<dbReference type="AlphaFoldDB" id="A0A1H8EMS9"/>
<name>A0A1H8EMS9_9BACI</name>
<dbReference type="EMBL" id="FOBW01000010">
    <property type="protein sequence ID" value="SEN20696.1"/>
    <property type="molecule type" value="Genomic_DNA"/>
</dbReference>
<dbReference type="STRING" id="930146.SAMN05192533_11035"/>
<keyword evidence="2" id="KW-1185">Reference proteome</keyword>
<dbReference type="Proteomes" id="UP000198553">
    <property type="component" value="Unassembled WGS sequence"/>
</dbReference>
<organism evidence="1 2">
    <name type="scientific">Mesobacillus persicus</name>
    <dbReference type="NCBI Taxonomy" id="930146"/>
    <lineage>
        <taxon>Bacteria</taxon>
        <taxon>Bacillati</taxon>
        <taxon>Bacillota</taxon>
        <taxon>Bacilli</taxon>
        <taxon>Bacillales</taxon>
        <taxon>Bacillaceae</taxon>
        <taxon>Mesobacillus</taxon>
    </lineage>
</organism>
<evidence type="ECO:0000313" key="2">
    <source>
        <dbReference type="Proteomes" id="UP000198553"/>
    </source>
</evidence>
<accession>A0A1H8EMS9</accession>
<sequence>MIHKLVLQGLFHLKRHSPIYDGLCLFKPPVSDIPSQIVPAFAQ</sequence>
<gene>
    <name evidence="1" type="ORF">SAMN05192533_11035</name>
</gene>
<proteinExistence type="predicted"/>
<reference evidence="2" key="1">
    <citation type="submission" date="2016-10" db="EMBL/GenBank/DDBJ databases">
        <authorList>
            <person name="Varghese N."/>
            <person name="Submissions S."/>
        </authorList>
    </citation>
    <scope>NUCLEOTIDE SEQUENCE [LARGE SCALE GENOMIC DNA]</scope>
    <source>
        <strain evidence="2">B48,IBRC-M 10115,DSM 25386,CECT 8001</strain>
    </source>
</reference>
<evidence type="ECO:0000313" key="1">
    <source>
        <dbReference type="EMBL" id="SEN20696.1"/>
    </source>
</evidence>
<protein>
    <submittedName>
        <fullName evidence="1">Uncharacterized protein</fullName>
    </submittedName>
</protein>